<name>A0A932M1P6_UNCTE</name>
<feature type="chain" id="PRO_5037805748" evidence="1">
    <location>
        <begin position="26"/>
        <end position="263"/>
    </location>
</feature>
<evidence type="ECO:0000256" key="1">
    <source>
        <dbReference type="SAM" id="SignalP"/>
    </source>
</evidence>
<evidence type="ECO:0000313" key="3">
    <source>
        <dbReference type="Proteomes" id="UP000741360"/>
    </source>
</evidence>
<dbReference type="InterPro" id="IPR025737">
    <property type="entry name" value="FApF"/>
</dbReference>
<accession>A0A932M1P6</accession>
<dbReference type="EMBL" id="JACPSX010000261">
    <property type="protein sequence ID" value="MBI3016057.1"/>
    <property type="molecule type" value="Genomic_DNA"/>
</dbReference>
<reference evidence="2" key="1">
    <citation type="submission" date="2020-07" db="EMBL/GenBank/DDBJ databases">
        <title>Huge and variable diversity of episymbiotic CPR bacteria and DPANN archaea in groundwater ecosystems.</title>
        <authorList>
            <person name="He C.Y."/>
            <person name="Keren R."/>
            <person name="Whittaker M."/>
            <person name="Farag I.F."/>
            <person name="Doudna J."/>
            <person name="Cate J.H.D."/>
            <person name="Banfield J.F."/>
        </authorList>
    </citation>
    <scope>NUCLEOTIDE SEQUENCE</scope>
    <source>
        <strain evidence="2">NC_groundwater_717_Ag_S-0.2um_59_8</strain>
    </source>
</reference>
<keyword evidence="1" id="KW-0732">Signal</keyword>
<protein>
    <submittedName>
        <fullName evidence="2">Transporter</fullName>
    </submittedName>
</protein>
<gene>
    <name evidence="2" type="ORF">HYY65_13585</name>
</gene>
<dbReference type="Pfam" id="PF13557">
    <property type="entry name" value="Phenol_MetA_deg"/>
    <property type="match status" value="1"/>
</dbReference>
<dbReference type="Proteomes" id="UP000741360">
    <property type="component" value="Unassembled WGS sequence"/>
</dbReference>
<comment type="caution">
    <text evidence="2">The sequence shown here is derived from an EMBL/GenBank/DDBJ whole genome shotgun (WGS) entry which is preliminary data.</text>
</comment>
<organism evidence="2 3">
    <name type="scientific">Tectimicrobiota bacterium</name>
    <dbReference type="NCBI Taxonomy" id="2528274"/>
    <lineage>
        <taxon>Bacteria</taxon>
        <taxon>Pseudomonadati</taxon>
        <taxon>Nitrospinota/Tectimicrobiota group</taxon>
        <taxon>Candidatus Tectimicrobiota</taxon>
    </lineage>
</organism>
<feature type="signal peptide" evidence="1">
    <location>
        <begin position="1"/>
        <end position="25"/>
    </location>
</feature>
<evidence type="ECO:0000313" key="2">
    <source>
        <dbReference type="EMBL" id="MBI3016057.1"/>
    </source>
</evidence>
<dbReference type="AlphaFoldDB" id="A0A932M1P6"/>
<sequence>MKRRGDLRVVVGMIFILLGAAPAFAADPSGSLSTSVDYSKGDYGTGENTTILSVPFMLGVTPIDRLTLSLTVPYIRQTTQTVFVTGGGVAKRQGRERQLSRTEEGLGDILMEGEYVLLGEQLTSPEVAGSLKIKLPTADEDRGLGTGEFDETIGVGFSKTFLERLGLHLDLGYTFIGSPPGTDFRNSFSWSTGAAYLVAQPISVFAFLDGSTAIARDQKNPLEFRFGTEYEPAKAVSLTGSLGVGLSDGSPDHSISGRVAFPF</sequence>
<proteinExistence type="predicted"/>